<keyword evidence="5" id="KW-1133">Transmembrane helix</keyword>
<name>A0ABS7SH59_9MICO</name>
<evidence type="ECO:0000256" key="6">
    <source>
        <dbReference type="SAM" id="SignalP"/>
    </source>
</evidence>
<evidence type="ECO:0000256" key="2">
    <source>
        <dbReference type="ARBA" id="ARBA00022525"/>
    </source>
</evidence>
<reference evidence="8 9" key="1">
    <citation type="submission" date="2021-04" db="EMBL/GenBank/DDBJ databases">
        <title>Ruania sp. nov., isolated from sandy soil of mangrove forest.</title>
        <authorList>
            <person name="Ge X."/>
            <person name="Huang R."/>
            <person name="Liu W."/>
        </authorList>
    </citation>
    <scope>NUCLEOTIDE SEQUENCE [LARGE SCALE GENOMIC DNA]</scope>
    <source>
        <strain evidence="8 9">N2-46</strain>
    </source>
</reference>
<keyword evidence="1" id="KW-0134">Cell wall</keyword>
<keyword evidence="2" id="KW-0964">Secreted</keyword>
<sequence>MTRARQKPSVQRRTRRFVSALTGLLLVGGGVVATGTSATAADAVVTTPLELSRAVQCDGASGLPTTGTAIGQLAGLAGLVLLLGLAASAFSVRRRHGQ</sequence>
<comment type="caution">
    <text evidence="8">The sequence shown here is derived from an EMBL/GenBank/DDBJ whole genome shotgun (WGS) entry which is preliminary data.</text>
</comment>
<feature type="domain" description="Gram-positive cocci surface proteins LPxTG" evidence="7">
    <location>
        <begin position="63"/>
        <end position="98"/>
    </location>
</feature>
<organism evidence="8 9">
    <name type="scientific">Occultella gossypii</name>
    <dbReference type="NCBI Taxonomy" id="2800820"/>
    <lineage>
        <taxon>Bacteria</taxon>
        <taxon>Bacillati</taxon>
        <taxon>Actinomycetota</taxon>
        <taxon>Actinomycetes</taxon>
        <taxon>Micrococcales</taxon>
        <taxon>Ruaniaceae</taxon>
        <taxon>Occultella</taxon>
    </lineage>
</organism>
<feature type="chain" id="PRO_5047291854" evidence="6">
    <location>
        <begin position="34"/>
        <end position="98"/>
    </location>
</feature>
<dbReference type="RefSeq" id="WP_223411535.1">
    <property type="nucleotide sequence ID" value="NZ_JAGSHT010000030.1"/>
</dbReference>
<dbReference type="EMBL" id="JAGSHT010000030">
    <property type="protein sequence ID" value="MBZ2199537.1"/>
    <property type="molecule type" value="Genomic_DNA"/>
</dbReference>
<dbReference type="InterPro" id="IPR019931">
    <property type="entry name" value="LPXTG_anchor"/>
</dbReference>
<gene>
    <name evidence="8" type="ORF">KCQ71_25570</name>
</gene>
<protein>
    <submittedName>
        <fullName evidence="8">LPXTG cell wall anchor domain-containing protein</fullName>
    </submittedName>
</protein>
<dbReference type="PROSITE" id="PS50847">
    <property type="entry name" value="GRAM_POS_ANCHORING"/>
    <property type="match status" value="1"/>
</dbReference>
<evidence type="ECO:0000259" key="7">
    <source>
        <dbReference type="PROSITE" id="PS50847"/>
    </source>
</evidence>
<evidence type="ECO:0000313" key="8">
    <source>
        <dbReference type="EMBL" id="MBZ2199537.1"/>
    </source>
</evidence>
<proteinExistence type="predicted"/>
<keyword evidence="5" id="KW-0472">Membrane</keyword>
<feature type="signal peptide" evidence="6">
    <location>
        <begin position="1"/>
        <end position="33"/>
    </location>
</feature>
<dbReference type="NCBIfam" id="TIGR01167">
    <property type="entry name" value="LPXTG_anchor"/>
    <property type="match status" value="1"/>
</dbReference>
<evidence type="ECO:0000313" key="9">
    <source>
        <dbReference type="Proteomes" id="UP000826651"/>
    </source>
</evidence>
<keyword evidence="9" id="KW-1185">Reference proteome</keyword>
<accession>A0ABS7SH59</accession>
<keyword evidence="3 6" id="KW-0732">Signal</keyword>
<evidence type="ECO:0000256" key="1">
    <source>
        <dbReference type="ARBA" id="ARBA00022512"/>
    </source>
</evidence>
<dbReference type="Proteomes" id="UP000826651">
    <property type="component" value="Unassembled WGS sequence"/>
</dbReference>
<keyword evidence="5" id="KW-0812">Transmembrane</keyword>
<feature type="transmembrane region" description="Helical" evidence="5">
    <location>
        <begin position="69"/>
        <end position="92"/>
    </location>
</feature>
<evidence type="ECO:0000256" key="5">
    <source>
        <dbReference type="SAM" id="Phobius"/>
    </source>
</evidence>
<evidence type="ECO:0000256" key="3">
    <source>
        <dbReference type="ARBA" id="ARBA00022729"/>
    </source>
</evidence>
<keyword evidence="4" id="KW-0572">Peptidoglycan-anchor</keyword>
<evidence type="ECO:0000256" key="4">
    <source>
        <dbReference type="ARBA" id="ARBA00023088"/>
    </source>
</evidence>